<evidence type="ECO:0000256" key="1">
    <source>
        <dbReference type="SAM" id="Phobius"/>
    </source>
</evidence>
<evidence type="ECO:0000313" key="4">
    <source>
        <dbReference type="Proteomes" id="UP000192596"/>
    </source>
</evidence>
<keyword evidence="1" id="KW-1133">Transmembrane helix</keyword>
<feature type="transmembrane region" description="Helical" evidence="1">
    <location>
        <begin position="225"/>
        <end position="247"/>
    </location>
</feature>
<feature type="transmembrane region" description="Helical" evidence="1">
    <location>
        <begin position="253"/>
        <end position="272"/>
    </location>
</feature>
<keyword evidence="1" id="KW-0472">Membrane</keyword>
<reference evidence="4" key="1">
    <citation type="submission" date="2017-03" db="EMBL/GenBank/DDBJ databases">
        <title>Genomes of endolithic fungi from Antarctica.</title>
        <authorList>
            <person name="Coleine C."/>
            <person name="Masonjones S."/>
            <person name="Stajich J.E."/>
        </authorList>
    </citation>
    <scope>NUCLEOTIDE SEQUENCE [LARGE SCALE GENOMIC DNA]</scope>
    <source>
        <strain evidence="4">CCFEE 5527</strain>
    </source>
</reference>
<sequence>MAAPQGQGANGYRPGYPQLATFMSQNPETAIVRKFSTLAMLNVLRLQAELQDMEAEFHEIVEEDSQSGNPTRQKYSRDFSLMRNYAETVNAEERSLQLWQITNIGNKLHEYKVAIDDAAALNSLHTPSSREVDALINLTDPKSMKAGWLNRPDGGRSFLCDREKDIWTAENMEDLISLAPPRAQQDVFTSFLDGALTDIYHRIWGKRKETQPGFRDYSQKQTSRASTVIVTVLSSALPTITVLVLFFIHSLLIRIGLVIVFTALFSLALAVFSSADKATIFTATAT</sequence>
<dbReference type="InterPro" id="IPR046529">
    <property type="entry name" value="DUF6594"/>
</dbReference>
<dbReference type="STRING" id="1507870.A0A1V8TLJ8"/>
<accession>A0A1V8TLJ8</accession>
<keyword evidence="4" id="KW-1185">Reference proteome</keyword>
<dbReference type="Pfam" id="PF20237">
    <property type="entry name" value="DUF6594"/>
    <property type="match status" value="1"/>
</dbReference>
<comment type="caution">
    <text evidence="3">The sequence shown here is derived from an EMBL/GenBank/DDBJ whole genome shotgun (WGS) entry which is preliminary data.</text>
</comment>
<evidence type="ECO:0000313" key="3">
    <source>
        <dbReference type="EMBL" id="OQO12263.1"/>
    </source>
</evidence>
<dbReference type="OrthoDB" id="5342093at2759"/>
<dbReference type="PANTHER" id="PTHR34502:SF5">
    <property type="entry name" value="DUF6594 DOMAIN-CONTAINING PROTEIN"/>
    <property type="match status" value="1"/>
</dbReference>
<organism evidence="3 4">
    <name type="scientific">Cryoendolithus antarcticus</name>
    <dbReference type="NCBI Taxonomy" id="1507870"/>
    <lineage>
        <taxon>Eukaryota</taxon>
        <taxon>Fungi</taxon>
        <taxon>Dikarya</taxon>
        <taxon>Ascomycota</taxon>
        <taxon>Pezizomycotina</taxon>
        <taxon>Dothideomycetes</taxon>
        <taxon>Dothideomycetidae</taxon>
        <taxon>Cladosporiales</taxon>
        <taxon>Cladosporiaceae</taxon>
        <taxon>Cryoendolithus</taxon>
    </lineage>
</organism>
<dbReference type="PANTHER" id="PTHR34502">
    <property type="entry name" value="DUF6594 DOMAIN-CONTAINING PROTEIN-RELATED"/>
    <property type="match status" value="1"/>
</dbReference>
<feature type="domain" description="DUF6594" evidence="2">
    <location>
        <begin position="16"/>
        <end position="286"/>
    </location>
</feature>
<gene>
    <name evidence="3" type="ORF">B0A48_02904</name>
</gene>
<evidence type="ECO:0000259" key="2">
    <source>
        <dbReference type="Pfam" id="PF20237"/>
    </source>
</evidence>
<proteinExistence type="predicted"/>
<name>A0A1V8TLJ8_9PEZI</name>
<dbReference type="Proteomes" id="UP000192596">
    <property type="component" value="Unassembled WGS sequence"/>
</dbReference>
<dbReference type="EMBL" id="NAJO01000005">
    <property type="protein sequence ID" value="OQO12263.1"/>
    <property type="molecule type" value="Genomic_DNA"/>
</dbReference>
<keyword evidence="1" id="KW-0812">Transmembrane</keyword>
<protein>
    <recommendedName>
        <fullName evidence="2">DUF6594 domain-containing protein</fullName>
    </recommendedName>
</protein>
<dbReference type="InParanoid" id="A0A1V8TLJ8"/>
<dbReference type="AlphaFoldDB" id="A0A1V8TLJ8"/>